<dbReference type="PANTHER" id="PTHR31569:SF4">
    <property type="entry name" value="SWIM-TYPE DOMAIN-CONTAINING PROTEIN"/>
    <property type="match status" value="1"/>
</dbReference>
<dbReference type="Pfam" id="PF21056">
    <property type="entry name" value="ZSWIM1-3_RNaseH-like"/>
    <property type="match status" value="1"/>
</dbReference>
<dbReference type="InterPro" id="IPR048325">
    <property type="entry name" value="ZSWIM3_N"/>
</dbReference>
<dbReference type="InterPro" id="IPR048324">
    <property type="entry name" value="ZSWIM1-3_RNaseH-like"/>
</dbReference>
<keyword evidence="1" id="KW-0479">Metal-binding</keyword>
<evidence type="ECO:0000259" key="2">
    <source>
        <dbReference type="PROSITE" id="PS50966"/>
    </source>
</evidence>
<dbReference type="EMBL" id="HBUF01079345">
    <property type="protein sequence ID" value="CAG6632308.1"/>
    <property type="molecule type" value="Transcribed_RNA"/>
</dbReference>
<protein>
    <submittedName>
        <fullName evidence="3">Zinc finger SWIM domain-containing protein 3</fullName>
    </submittedName>
</protein>
<dbReference type="AlphaFoldDB" id="A0A8D9AZZ2"/>
<sequence length="694" mass="79942">MTKLLGKLFDNFDSLKCFIKEYEETNFVQLGIWHSLKLETQKARSQNNSKASKLKMAKKELVYCTITYKCIHGGEFKTTGNGQRKTPSFKQNCPFSLKVNLSRNAQNLVITNIAPDHNHEISETVFKSLPRQRQLSDDQKAEVKEMLYLRCNKKLVRKHMVESTGKNVLLKDIHNLKVIKDSNLESTIKYLESTGGYVEVVAREGKLEGIFFQDEIMKNSFKQNPELVLLDATYCLNSLAMPLYILMVINGNGQGQVAAVFILAHETSVNIIKMLEIFKTKNPDTSKIEIIFTDKDFSERNALQYVFPSAVLLLCFFHTLRTFQRNVANEKMGLKAENRKKALSVLEKIAYSTNEIEYEKNYEELIQLGFKELLSYYNTNWHPIRYEWVRGFMKSIKTFNITTTNHLESLNQKIKQVVERNSSLQSFFEDLLTCLSSIHTEQKHKAINLIVKTSHDYEKGSIEDFYSTQLTPYAWKLVAEELKQSRIMLFCMESNSCTISCECVLFKNTNLPCRHIFFKRIEMGSPITAKELIPTKYTREELFKNYCGDNTVHPMDDAESQFATVSSLPSHERTLSKQEKYKTAMLHCQDIANVLSDYGTKEFKKAISNLESTKIDLLNNNGHTFKDMVQSQILMPTEQPQIPIEQPKVELKDIRIDGRKLKRKGRPKGVDTTVIGLKKKKKANNKEGVMKIAQ</sequence>
<evidence type="ECO:0000256" key="1">
    <source>
        <dbReference type="PROSITE-ProRule" id="PRU00325"/>
    </source>
</evidence>
<feature type="domain" description="SWIM-type" evidence="2">
    <location>
        <begin position="486"/>
        <end position="524"/>
    </location>
</feature>
<dbReference type="PANTHER" id="PTHR31569">
    <property type="entry name" value="SWIM-TYPE DOMAIN-CONTAINING PROTEIN"/>
    <property type="match status" value="1"/>
</dbReference>
<reference evidence="3" key="1">
    <citation type="submission" date="2021-05" db="EMBL/GenBank/DDBJ databases">
        <authorList>
            <person name="Alioto T."/>
            <person name="Alioto T."/>
            <person name="Gomez Garrido J."/>
        </authorList>
    </citation>
    <scope>NUCLEOTIDE SEQUENCE</scope>
</reference>
<accession>A0A8D9AZZ2</accession>
<dbReference type="InterPro" id="IPR007527">
    <property type="entry name" value="Znf_SWIM"/>
</dbReference>
<evidence type="ECO:0000313" key="3">
    <source>
        <dbReference type="EMBL" id="CAG6773857.1"/>
    </source>
</evidence>
<keyword evidence="1" id="KW-0863">Zinc-finger</keyword>
<keyword evidence="1" id="KW-0862">Zinc</keyword>
<dbReference type="PROSITE" id="PS50966">
    <property type="entry name" value="ZF_SWIM"/>
    <property type="match status" value="1"/>
</dbReference>
<dbReference type="Pfam" id="PF21599">
    <property type="entry name" value="ZSWIM3_N"/>
    <property type="match status" value="1"/>
</dbReference>
<dbReference type="InterPro" id="IPR052579">
    <property type="entry name" value="Zinc_finger_SWIM"/>
</dbReference>
<proteinExistence type="predicted"/>
<dbReference type="EMBL" id="HBUF01592690">
    <property type="protein sequence ID" value="CAG6773857.1"/>
    <property type="molecule type" value="Transcribed_RNA"/>
</dbReference>
<organism evidence="3">
    <name type="scientific">Cacopsylla melanoneura</name>
    <dbReference type="NCBI Taxonomy" id="428564"/>
    <lineage>
        <taxon>Eukaryota</taxon>
        <taxon>Metazoa</taxon>
        <taxon>Ecdysozoa</taxon>
        <taxon>Arthropoda</taxon>
        <taxon>Hexapoda</taxon>
        <taxon>Insecta</taxon>
        <taxon>Pterygota</taxon>
        <taxon>Neoptera</taxon>
        <taxon>Paraneoptera</taxon>
        <taxon>Hemiptera</taxon>
        <taxon>Sternorrhyncha</taxon>
        <taxon>Psylloidea</taxon>
        <taxon>Psyllidae</taxon>
        <taxon>Psyllinae</taxon>
        <taxon>Cacopsylla</taxon>
    </lineage>
</organism>
<dbReference type="GO" id="GO:0008270">
    <property type="term" value="F:zinc ion binding"/>
    <property type="evidence" value="ECO:0007669"/>
    <property type="project" value="UniProtKB-KW"/>
</dbReference>
<name>A0A8D9AZZ2_9HEMI</name>